<dbReference type="PANTHER" id="PTHR44755">
    <property type="entry name" value="NATRIURETIC PEPTIDE RECEPTOR 3-RELATED"/>
    <property type="match status" value="1"/>
</dbReference>
<evidence type="ECO:0000256" key="1">
    <source>
        <dbReference type="ARBA" id="ARBA00004370"/>
    </source>
</evidence>
<protein>
    <recommendedName>
        <fullName evidence="5">Receptor ligand binding region domain-containing protein</fullName>
    </recommendedName>
</protein>
<reference evidence="6 7" key="1">
    <citation type="journal article" date="2016" name="Nat. Commun.">
        <title>Extremotolerant tardigrade genome and improved radiotolerance of human cultured cells by tardigrade-unique protein.</title>
        <authorList>
            <person name="Hashimoto T."/>
            <person name="Horikawa D.D."/>
            <person name="Saito Y."/>
            <person name="Kuwahara H."/>
            <person name="Kozuka-Hata H."/>
            <person name="Shin-I T."/>
            <person name="Minakuchi Y."/>
            <person name="Ohishi K."/>
            <person name="Motoyama A."/>
            <person name="Aizu T."/>
            <person name="Enomoto A."/>
            <person name="Kondo K."/>
            <person name="Tanaka S."/>
            <person name="Hara Y."/>
            <person name="Koshikawa S."/>
            <person name="Sagara H."/>
            <person name="Miura T."/>
            <person name="Yokobori S."/>
            <person name="Miyagawa K."/>
            <person name="Suzuki Y."/>
            <person name="Kubo T."/>
            <person name="Oyama M."/>
            <person name="Kohara Y."/>
            <person name="Fujiyama A."/>
            <person name="Arakawa K."/>
            <person name="Katayama T."/>
            <person name="Toyoda A."/>
            <person name="Kunieda T."/>
        </authorList>
    </citation>
    <scope>NUCLEOTIDE SEQUENCE [LARGE SCALE GENOMIC DNA]</scope>
    <source>
        <strain evidence="6 7">YOKOZUNA-1</strain>
    </source>
</reference>
<dbReference type="GO" id="GO:0007165">
    <property type="term" value="P:signal transduction"/>
    <property type="evidence" value="ECO:0007669"/>
    <property type="project" value="TreeGrafter"/>
</dbReference>
<dbReference type="EMBL" id="BDGG01000003">
    <property type="protein sequence ID" value="GAU95181.1"/>
    <property type="molecule type" value="Genomic_DNA"/>
</dbReference>
<keyword evidence="4" id="KW-0472">Membrane</keyword>
<evidence type="ECO:0000313" key="7">
    <source>
        <dbReference type="Proteomes" id="UP000186922"/>
    </source>
</evidence>
<dbReference type="InterPro" id="IPR028082">
    <property type="entry name" value="Peripla_BP_I"/>
</dbReference>
<sequence length="222" mass="25759">MAAGWNILLITTTSSDVIIKDKDKSPTWINTNQYPSLYYGESFYQLLKMNNWTSVFVFTDESAVVYYSFVSRQTLSLLKLKHVHATSVTYSSKIGELNFDGLLEEFSRRSRIMLVFAQPPQLRKLLLAAHSKNMTNGEHVYIATQPFDHKIFGNFTWKSGDESDETVREAYASVFFVVMIDLKRHQTSEREILTRKWISSYRTNPFFNNTDLHDQPVRKAFG</sequence>
<dbReference type="GO" id="GO:0016020">
    <property type="term" value="C:membrane"/>
    <property type="evidence" value="ECO:0007669"/>
    <property type="project" value="UniProtKB-SubCell"/>
</dbReference>
<dbReference type="PANTHER" id="PTHR44755:SF8">
    <property type="entry name" value="RECEPTOR LIGAND BINDING REGION DOMAIN-CONTAINING PROTEIN"/>
    <property type="match status" value="1"/>
</dbReference>
<evidence type="ECO:0000256" key="4">
    <source>
        <dbReference type="ARBA" id="ARBA00023136"/>
    </source>
</evidence>
<keyword evidence="3" id="KW-1133">Transmembrane helix</keyword>
<evidence type="ECO:0000313" key="6">
    <source>
        <dbReference type="EMBL" id="GAU95181.1"/>
    </source>
</evidence>
<dbReference type="SUPFAM" id="SSF53822">
    <property type="entry name" value="Periplasmic binding protein-like I"/>
    <property type="match status" value="1"/>
</dbReference>
<dbReference type="InterPro" id="IPR001828">
    <property type="entry name" value="ANF_lig-bd_rcpt"/>
</dbReference>
<accession>A0A1D1V0C8</accession>
<feature type="domain" description="Receptor ligand binding region" evidence="5">
    <location>
        <begin position="1"/>
        <end position="179"/>
    </location>
</feature>
<dbReference type="OrthoDB" id="1890790at2759"/>
<keyword evidence="2" id="KW-0812">Transmembrane</keyword>
<organism evidence="6 7">
    <name type="scientific">Ramazzottius varieornatus</name>
    <name type="common">Water bear</name>
    <name type="synonym">Tardigrade</name>
    <dbReference type="NCBI Taxonomy" id="947166"/>
    <lineage>
        <taxon>Eukaryota</taxon>
        <taxon>Metazoa</taxon>
        <taxon>Ecdysozoa</taxon>
        <taxon>Tardigrada</taxon>
        <taxon>Eutardigrada</taxon>
        <taxon>Parachela</taxon>
        <taxon>Hypsibioidea</taxon>
        <taxon>Ramazzottiidae</taxon>
        <taxon>Ramazzottius</taxon>
    </lineage>
</organism>
<evidence type="ECO:0000256" key="2">
    <source>
        <dbReference type="ARBA" id="ARBA00022692"/>
    </source>
</evidence>
<keyword evidence="7" id="KW-1185">Reference proteome</keyword>
<dbReference type="AlphaFoldDB" id="A0A1D1V0C8"/>
<dbReference type="InterPro" id="IPR052612">
    <property type="entry name" value="ANP_Clearance_Receptor"/>
</dbReference>
<dbReference type="Gene3D" id="3.40.50.2300">
    <property type="match status" value="1"/>
</dbReference>
<evidence type="ECO:0000256" key="3">
    <source>
        <dbReference type="ARBA" id="ARBA00022989"/>
    </source>
</evidence>
<comment type="caution">
    <text evidence="6">The sequence shown here is derived from an EMBL/GenBank/DDBJ whole genome shotgun (WGS) entry which is preliminary data.</text>
</comment>
<gene>
    <name evidence="6" type="primary">RvY_06847</name>
    <name evidence="6" type="synonym">RvY_06847.2</name>
    <name evidence="6" type="ORF">RvY_06847-2</name>
</gene>
<dbReference type="GO" id="GO:0017046">
    <property type="term" value="F:peptide hormone binding"/>
    <property type="evidence" value="ECO:0007669"/>
    <property type="project" value="TreeGrafter"/>
</dbReference>
<dbReference type="Pfam" id="PF01094">
    <property type="entry name" value="ANF_receptor"/>
    <property type="match status" value="1"/>
</dbReference>
<name>A0A1D1V0C8_RAMVA</name>
<comment type="subcellular location">
    <subcellularLocation>
        <location evidence="1">Membrane</location>
    </subcellularLocation>
</comment>
<dbReference type="GO" id="GO:0038023">
    <property type="term" value="F:signaling receptor activity"/>
    <property type="evidence" value="ECO:0007669"/>
    <property type="project" value="TreeGrafter"/>
</dbReference>
<dbReference type="Proteomes" id="UP000186922">
    <property type="component" value="Unassembled WGS sequence"/>
</dbReference>
<evidence type="ECO:0000259" key="5">
    <source>
        <dbReference type="Pfam" id="PF01094"/>
    </source>
</evidence>
<dbReference type="STRING" id="947166.A0A1D1V0C8"/>
<proteinExistence type="predicted"/>